<keyword evidence="6" id="KW-0573">Peptidoglycan synthesis</keyword>
<evidence type="ECO:0000256" key="6">
    <source>
        <dbReference type="ARBA" id="ARBA00022984"/>
    </source>
</evidence>
<sequence>MFKRTEESKLTSWYFEIDRKLLWLVLLLVFAGAQFMISAGHAAAGRIGEPWYFFIVKALPFYFIGLATMFVASMLNKKWVLRISWLNVAVCLFLLLITLVAPHYIKGSARFVSIGPFNVMPSDIMKPGFIMLTAWFLAKMRDTYGDNIFFNRDAWRMKWTSWWPYLGVFVPAFCIILRHPDLGTAILYFAVLCAMMFMAGLPWIVVPVLGGLVGLVLLFAFFTMPHVHNRIMAFATGSGDTYQVRQSIQSIQHGGLLGSGDEAFVKQSLPDSHTDFIFAAIAEDWGAIVACALLFVLFSVLRRLIMDAASARDKFVMYATGGAAALFGTQVCINLMSTLHLFAPKGMTLPFISYGGSSFVGFCLLFGMVLAIVREDKWK</sequence>
<evidence type="ECO:0000256" key="9">
    <source>
        <dbReference type="ARBA" id="ARBA00032370"/>
    </source>
</evidence>
<evidence type="ECO:0000256" key="11">
    <source>
        <dbReference type="ARBA" id="ARBA00038053"/>
    </source>
</evidence>
<feature type="transmembrane region" description="Helical" evidence="16">
    <location>
        <begin position="285"/>
        <end position="304"/>
    </location>
</feature>
<dbReference type="GO" id="GO:0008955">
    <property type="term" value="F:peptidoglycan glycosyltransferase activity"/>
    <property type="evidence" value="ECO:0007669"/>
    <property type="project" value="UniProtKB-EC"/>
</dbReference>
<feature type="transmembrane region" description="Helical" evidence="16">
    <location>
        <begin position="21"/>
        <end position="44"/>
    </location>
</feature>
<dbReference type="AlphaFoldDB" id="A0A9D9DET8"/>
<comment type="catalytic activity">
    <reaction evidence="15">
        <text>[GlcNAc-(1-&gt;4)-Mur2Ac(oyl-L-Ala-gamma-D-Glu-L-Lys-D-Ala-D-Ala)](n)-di-trans,octa-cis-undecaprenyl diphosphate + beta-D-GlcNAc-(1-&gt;4)-Mur2Ac(oyl-L-Ala-gamma-D-Glu-L-Lys-D-Ala-D-Ala)-di-trans,octa-cis-undecaprenyl diphosphate = [GlcNAc-(1-&gt;4)-Mur2Ac(oyl-L-Ala-gamma-D-Glu-L-Lys-D-Ala-D-Ala)](n+1)-di-trans,octa-cis-undecaprenyl diphosphate + di-trans,octa-cis-undecaprenyl diphosphate + H(+)</text>
        <dbReference type="Rhea" id="RHEA:23708"/>
        <dbReference type="Rhea" id="RHEA-COMP:9602"/>
        <dbReference type="Rhea" id="RHEA-COMP:9603"/>
        <dbReference type="ChEBI" id="CHEBI:15378"/>
        <dbReference type="ChEBI" id="CHEBI:58405"/>
        <dbReference type="ChEBI" id="CHEBI:60033"/>
        <dbReference type="ChEBI" id="CHEBI:78435"/>
        <dbReference type="EC" id="2.4.99.28"/>
    </reaction>
</comment>
<evidence type="ECO:0000313" key="18">
    <source>
        <dbReference type="Proteomes" id="UP000823630"/>
    </source>
</evidence>
<protein>
    <recommendedName>
        <fullName evidence="12">Probable peptidoglycan glycosyltransferase FtsW</fullName>
        <ecNumber evidence="14">2.4.99.28</ecNumber>
    </recommendedName>
    <alternativeName>
        <fullName evidence="13">Cell division protein FtsW</fullName>
    </alternativeName>
    <alternativeName>
        <fullName evidence="10">Cell wall polymerase</fullName>
    </alternativeName>
    <alternativeName>
        <fullName evidence="9">Peptidoglycan polymerase</fullName>
    </alternativeName>
</protein>
<evidence type="ECO:0000256" key="2">
    <source>
        <dbReference type="ARBA" id="ARBA00022676"/>
    </source>
</evidence>
<name>A0A9D9DET8_9PROT</name>
<dbReference type="Proteomes" id="UP000823630">
    <property type="component" value="Unassembled WGS sequence"/>
</dbReference>
<dbReference type="GO" id="GO:0015648">
    <property type="term" value="F:lipid-linked peptidoglycan transporter activity"/>
    <property type="evidence" value="ECO:0007669"/>
    <property type="project" value="TreeGrafter"/>
</dbReference>
<evidence type="ECO:0000256" key="1">
    <source>
        <dbReference type="ARBA" id="ARBA00004141"/>
    </source>
</evidence>
<feature type="transmembrane region" description="Helical" evidence="16">
    <location>
        <begin position="212"/>
        <end position="228"/>
    </location>
</feature>
<keyword evidence="5" id="KW-0133">Cell shape</keyword>
<feature type="transmembrane region" description="Helical" evidence="16">
    <location>
        <begin position="124"/>
        <end position="141"/>
    </location>
</feature>
<evidence type="ECO:0000256" key="10">
    <source>
        <dbReference type="ARBA" id="ARBA00033270"/>
    </source>
</evidence>
<keyword evidence="8 16" id="KW-0472">Membrane</keyword>
<keyword evidence="3" id="KW-0808">Transferase</keyword>
<evidence type="ECO:0000256" key="15">
    <source>
        <dbReference type="ARBA" id="ARBA00049902"/>
    </source>
</evidence>
<feature type="transmembrane region" description="Helical" evidence="16">
    <location>
        <begin position="185"/>
        <end position="205"/>
    </location>
</feature>
<keyword evidence="7 16" id="KW-1133">Transmembrane helix</keyword>
<dbReference type="PANTHER" id="PTHR30474:SF2">
    <property type="entry name" value="PEPTIDOGLYCAN GLYCOSYLTRANSFERASE FTSW-RELATED"/>
    <property type="match status" value="1"/>
</dbReference>
<feature type="transmembrane region" description="Helical" evidence="16">
    <location>
        <begin position="162"/>
        <end position="179"/>
    </location>
</feature>
<dbReference type="Pfam" id="PF01098">
    <property type="entry name" value="FTSW_RODA_SPOVE"/>
    <property type="match status" value="1"/>
</dbReference>
<evidence type="ECO:0000256" key="3">
    <source>
        <dbReference type="ARBA" id="ARBA00022679"/>
    </source>
</evidence>
<feature type="transmembrane region" description="Helical" evidence="16">
    <location>
        <begin position="50"/>
        <end position="72"/>
    </location>
</feature>
<accession>A0A9D9DET8</accession>
<proteinExistence type="inferred from homology"/>
<evidence type="ECO:0000256" key="5">
    <source>
        <dbReference type="ARBA" id="ARBA00022960"/>
    </source>
</evidence>
<evidence type="ECO:0000256" key="13">
    <source>
        <dbReference type="ARBA" id="ARBA00041418"/>
    </source>
</evidence>
<dbReference type="InterPro" id="IPR001182">
    <property type="entry name" value="FtsW/RodA"/>
</dbReference>
<evidence type="ECO:0000256" key="8">
    <source>
        <dbReference type="ARBA" id="ARBA00023136"/>
    </source>
</evidence>
<reference evidence="17" key="2">
    <citation type="journal article" date="2021" name="PeerJ">
        <title>Extensive microbial diversity within the chicken gut microbiome revealed by metagenomics and culture.</title>
        <authorList>
            <person name="Gilroy R."/>
            <person name="Ravi A."/>
            <person name="Getino M."/>
            <person name="Pursley I."/>
            <person name="Horton D.L."/>
            <person name="Alikhan N.F."/>
            <person name="Baker D."/>
            <person name="Gharbi K."/>
            <person name="Hall N."/>
            <person name="Watson M."/>
            <person name="Adriaenssens E.M."/>
            <person name="Foster-Nyarko E."/>
            <person name="Jarju S."/>
            <person name="Secka A."/>
            <person name="Antonio M."/>
            <person name="Oren A."/>
            <person name="Chaudhuri R.R."/>
            <person name="La Ragione R."/>
            <person name="Hildebrand F."/>
            <person name="Pallen M.J."/>
        </authorList>
    </citation>
    <scope>NUCLEOTIDE SEQUENCE</scope>
    <source>
        <strain evidence="17">8207</strain>
    </source>
</reference>
<dbReference type="GO" id="GO:0005886">
    <property type="term" value="C:plasma membrane"/>
    <property type="evidence" value="ECO:0007669"/>
    <property type="project" value="TreeGrafter"/>
</dbReference>
<evidence type="ECO:0000256" key="7">
    <source>
        <dbReference type="ARBA" id="ARBA00022989"/>
    </source>
</evidence>
<dbReference type="PANTHER" id="PTHR30474">
    <property type="entry name" value="CELL CYCLE PROTEIN"/>
    <property type="match status" value="1"/>
</dbReference>
<comment type="similarity">
    <text evidence="11">Belongs to the SEDS family. FtsW subfamily.</text>
</comment>
<organism evidence="17 18">
    <name type="scientific">Candidatus Enterousia avistercoris</name>
    <dbReference type="NCBI Taxonomy" id="2840788"/>
    <lineage>
        <taxon>Bacteria</taxon>
        <taxon>Pseudomonadati</taxon>
        <taxon>Pseudomonadota</taxon>
        <taxon>Alphaproteobacteria</taxon>
        <taxon>Candidatus Enterousia</taxon>
    </lineage>
</organism>
<dbReference type="GO" id="GO:0008360">
    <property type="term" value="P:regulation of cell shape"/>
    <property type="evidence" value="ECO:0007669"/>
    <property type="project" value="UniProtKB-KW"/>
</dbReference>
<evidence type="ECO:0000256" key="4">
    <source>
        <dbReference type="ARBA" id="ARBA00022692"/>
    </source>
</evidence>
<feature type="transmembrane region" description="Helical" evidence="16">
    <location>
        <begin position="351"/>
        <end position="373"/>
    </location>
</feature>
<dbReference type="EMBL" id="JADINC010000025">
    <property type="protein sequence ID" value="MBO8425158.1"/>
    <property type="molecule type" value="Genomic_DNA"/>
</dbReference>
<dbReference type="GO" id="GO:0009252">
    <property type="term" value="P:peptidoglycan biosynthetic process"/>
    <property type="evidence" value="ECO:0007669"/>
    <property type="project" value="UniProtKB-KW"/>
</dbReference>
<dbReference type="GO" id="GO:0032153">
    <property type="term" value="C:cell division site"/>
    <property type="evidence" value="ECO:0007669"/>
    <property type="project" value="TreeGrafter"/>
</dbReference>
<dbReference type="GO" id="GO:0051301">
    <property type="term" value="P:cell division"/>
    <property type="evidence" value="ECO:0007669"/>
    <property type="project" value="InterPro"/>
</dbReference>
<comment type="caution">
    <text evidence="17">The sequence shown here is derived from an EMBL/GenBank/DDBJ whole genome shotgun (WGS) entry which is preliminary data.</text>
</comment>
<comment type="subcellular location">
    <subcellularLocation>
        <location evidence="1">Membrane</location>
        <topology evidence="1">Multi-pass membrane protein</topology>
    </subcellularLocation>
</comment>
<evidence type="ECO:0000256" key="12">
    <source>
        <dbReference type="ARBA" id="ARBA00041185"/>
    </source>
</evidence>
<feature type="transmembrane region" description="Helical" evidence="16">
    <location>
        <begin position="84"/>
        <end position="104"/>
    </location>
</feature>
<dbReference type="EC" id="2.4.99.28" evidence="14"/>
<evidence type="ECO:0000256" key="16">
    <source>
        <dbReference type="SAM" id="Phobius"/>
    </source>
</evidence>
<evidence type="ECO:0000256" key="14">
    <source>
        <dbReference type="ARBA" id="ARBA00044770"/>
    </source>
</evidence>
<feature type="transmembrane region" description="Helical" evidence="16">
    <location>
        <begin position="316"/>
        <end position="339"/>
    </location>
</feature>
<reference evidence="17" key="1">
    <citation type="submission" date="2020-10" db="EMBL/GenBank/DDBJ databases">
        <authorList>
            <person name="Gilroy R."/>
        </authorList>
    </citation>
    <scope>NUCLEOTIDE SEQUENCE</scope>
    <source>
        <strain evidence="17">8207</strain>
    </source>
</reference>
<gene>
    <name evidence="17" type="ORF">IAC69_01620</name>
</gene>
<keyword evidence="2" id="KW-0328">Glycosyltransferase</keyword>
<keyword evidence="4 16" id="KW-0812">Transmembrane</keyword>
<evidence type="ECO:0000313" key="17">
    <source>
        <dbReference type="EMBL" id="MBO8425158.1"/>
    </source>
</evidence>